<evidence type="ECO:0000256" key="1">
    <source>
        <dbReference type="ARBA" id="ARBA00022737"/>
    </source>
</evidence>
<feature type="compositionally biased region" description="Basic and acidic residues" evidence="5">
    <location>
        <begin position="56"/>
        <end position="73"/>
    </location>
</feature>
<feature type="domain" description="RNA-polymerase II-associated protein 3-like C-terminal" evidence="6">
    <location>
        <begin position="322"/>
        <end position="410"/>
    </location>
</feature>
<feature type="region of interest" description="Disordered" evidence="5">
    <location>
        <begin position="40"/>
        <end position="73"/>
    </location>
</feature>
<dbReference type="OrthoDB" id="290877at2759"/>
<dbReference type="GO" id="GO:0101031">
    <property type="term" value="C:protein folding chaperone complex"/>
    <property type="evidence" value="ECO:0007669"/>
    <property type="project" value="TreeGrafter"/>
</dbReference>
<evidence type="ECO:0000256" key="5">
    <source>
        <dbReference type="SAM" id="MobiDB-lite"/>
    </source>
</evidence>
<dbReference type="Proteomes" id="UP000187209">
    <property type="component" value="Unassembled WGS sequence"/>
</dbReference>
<reference evidence="7 8" key="1">
    <citation type="submission" date="2016-11" db="EMBL/GenBank/DDBJ databases">
        <title>The macronuclear genome of Stentor coeruleus: a giant cell with tiny introns.</title>
        <authorList>
            <person name="Slabodnick M."/>
            <person name="Ruby J.G."/>
            <person name="Reiff S.B."/>
            <person name="Swart E.C."/>
            <person name="Gosai S."/>
            <person name="Prabakaran S."/>
            <person name="Witkowska E."/>
            <person name="Larue G.E."/>
            <person name="Fisher S."/>
            <person name="Freeman R.M."/>
            <person name="Gunawardena J."/>
            <person name="Chu W."/>
            <person name="Stover N.A."/>
            <person name="Gregory B.D."/>
            <person name="Nowacki M."/>
            <person name="Derisi J."/>
            <person name="Roy S.W."/>
            <person name="Marshall W.F."/>
            <person name="Sood P."/>
        </authorList>
    </citation>
    <scope>NUCLEOTIDE SEQUENCE [LARGE SCALE GENOMIC DNA]</scope>
    <source>
        <strain evidence="7">WM001</strain>
    </source>
</reference>
<protein>
    <recommendedName>
        <fullName evidence="4">RNA polymerase II-associated protein 3</fullName>
    </recommendedName>
</protein>
<evidence type="ECO:0000256" key="4">
    <source>
        <dbReference type="ARBA" id="ARBA00040133"/>
    </source>
</evidence>
<evidence type="ECO:0000313" key="7">
    <source>
        <dbReference type="EMBL" id="OMJ71796.1"/>
    </source>
</evidence>
<comment type="caution">
    <text evidence="7">The sequence shown here is derived from an EMBL/GenBank/DDBJ whole genome shotgun (WGS) entry which is preliminary data.</text>
</comment>
<dbReference type="InterPro" id="IPR011990">
    <property type="entry name" value="TPR-like_helical_dom_sf"/>
</dbReference>
<name>A0A1R2B4X5_9CILI</name>
<comment type="similarity">
    <text evidence="3">Belongs to the RPAP3 family.</text>
</comment>
<sequence>MGEKVVEVQNQIRNNANSIRDYIDELANWEAEINSIDSGLTNKTLPLSEPPPVRNPIKDSENPQAQTDEKLKRDKAKMKDYYKAWDKFDVDKELEKIEEKPTMMQAPKVMAKPQSKILIKGGNPQKDQHKPVITTKDPEVDRLKDQGNLAFSNKEYDKAIEKYAECLQRAVNPEMLVILNSNSSECFLRIKKPEQALEHAEKALDLDKKHVKSLVRRAKAKKMLGKFKSAKADLQFCLELEPNNTVIKQEIGKITAKVQMLLEDLQKTMTNKDRPSPDNLISIPVTDINNEKIEEVKKEVVVIKEQTTKAIESIAIEKLPIPKNLVEFERTWVMLSEPHKLRVYLESIPQDTISNLISKGNIESDFFMRIVNTFIDNFAEFQEYVQVYLEALKANKKFTILAKFLTKKEKTRVQELLGLIGKPNGFEIFY</sequence>
<keyword evidence="2" id="KW-0802">TPR repeat</keyword>
<dbReference type="InterPro" id="IPR025986">
    <property type="entry name" value="RPAP3-like_C"/>
</dbReference>
<evidence type="ECO:0000256" key="2">
    <source>
        <dbReference type="ARBA" id="ARBA00022803"/>
    </source>
</evidence>
<dbReference type="Pfam" id="PF13877">
    <property type="entry name" value="RPAP3_C"/>
    <property type="match status" value="1"/>
</dbReference>
<organism evidence="7 8">
    <name type="scientific">Stentor coeruleus</name>
    <dbReference type="NCBI Taxonomy" id="5963"/>
    <lineage>
        <taxon>Eukaryota</taxon>
        <taxon>Sar</taxon>
        <taxon>Alveolata</taxon>
        <taxon>Ciliophora</taxon>
        <taxon>Postciliodesmatophora</taxon>
        <taxon>Heterotrichea</taxon>
        <taxon>Heterotrichida</taxon>
        <taxon>Stentoridae</taxon>
        <taxon>Stentor</taxon>
    </lineage>
</organism>
<dbReference type="PANTHER" id="PTHR46423">
    <property type="entry name" value="RNA POLYMERASE II-ASSOCIATED PROTEIN 3"/>
    <property type="match status" value="1"/>
</dbReference>
<dbReference type="SMART" id="SM00028">
    <property type="entry name" value="TPR"/>
    <property type="match status" value="3"/>
</dbReference>
<dbReference type="InterPro" id="IPR051966">
    <property type="entry name" value="RPAP3"/>
</dbReference>
<evidence type="ECO:0000259" key="6">
    <source>
        <dbReference type="Pfam" id="PF13877"/>
    </source>
</evidence>
<dbReference type="InterPro" id="IPR019734">
    <property type="entry name" value="TPR_rpt"/>
</dbReference>
<dbReference type="AlphaFoldDB" id="A0A1R2B4X5"/>
<gene>
    <name evidence="7" type="ORF">SteCoe_29887</name>
</gene>
<keyword evidence="8" id="KW-1185">Reference proteome</keyword>
<dbReference type="Gene3D" id="1.25.40.10">
    <property type="entry name" value="Tetratricopeptide repeat domain"/>
    <property type="match status" value="1"/>
</dbReference>
<dbReference type="SUPFAM" id="SSF48452">
    <property type="entry name" value="TPR-like"/>
    <property type="match status" value="1"/>
</dbReference>
<dbReference type="PANTHER" id="PTHR46423:SF1">
    <property type="entry name" value="RNA POLYMERASE II-ASSOCIATED PROTEIN 3"/>
    <property type="match status" value="1"/>
</dbReference>
<evidence type="ECO:0000313" key="8">
    <source>
        <dbReference type="Proteomes" id="UP000187209"/>
    </source>
</evidence>
<proteinExistence type="inferred from homology"/>
<accession>A0A1R2B4X5</accession>
<evidence type="ECO:0000256" key="3">
    <source>
        <dbReference type="ARBA" id="ARBA00038275"/>
    </source>
</evidence>
<keyword evidence="1" id="KW-0677">Repeat</keyword>
<dbReference type="EMBL" id="MPUH01000955">
    <property type="protein sequence ID" value="OMJ71796.1"/>
    <property type="molecule type" value="Genomic_DNA"/>
</dbReference>